<dbReference type="InterPro" id="IPR008568">
    <property type="entry name" value="EMC3"/>
</dbReference>
<proteinExistence type="inferred from homology"/>
<evidence type="ECO:0000256" key="4">
    <source>
        <dbReference type="ARBA" id="ARBA00022692"/>
    </source>
</evidence>
<dbReference type="InterPro" id="IPR002809">
    <property type="entry name" value="EMC3/TMCO1"/>
</dbReference>
<accession>A0A6A6W5B0</accession>
<feature type="transmembrane region" description="Helical" evidence="8">
    <location>
        <begin position="127"/>
        <end position="148"/>
    </location>
</feature>
<dbReference type="GO" id="GO:0034975">
    <property type="term" value="P:protein folding in endoplasmic reticulum"/>
    <property type="evidence" value="ECO:0007669"/>
    <property type="project" value="TreeGrafter"/>
</dbReference>
<evidence type="ECO:0000313" key="9">
    <source>
        <dbReference type="EMBL" id="KAF2756747.1"/>
    </source>
</evidence>
<gene>
    <name evidence="9" type="ORF">EJ05DRAFT_487601</name>
</gene>
<keyword evidence="10" id="KW-1185">Reference proteome</keyword>
<evidence type="ECO:0000256" key="5">
    <source>
        <dbReference type="ARBA" id="ARBA00022989"/>
    </source>
</evidence>
<protein>
    <recommendedName>
        <fullName evidence="3 7">ER membrane protein complex subunit 3</fullName>
    </recommendedName>
</protein>
<keyword evidence="5 8" id="KW-1133">Transmembrane helix</keyword>
<evidence type="ECO:0000256" key="2">
    <source>
        <dbReference type="ARBA" id="ARBA00005376"/>
    </source>
</evidence>
<dbReference type="RefSeq" id="XP_033599198.1">
    <property type="nucleotide sequence ID" value="XM_033745628.1"/>
</dbReference>
<evidence type="ECO:0000256" key="8">
    <source>
        <dbReference type="SAM" id="Phobius"/>
    </source>
</evidence>
<dbReference type="OrthoDB" id="6745403at2759"/>
<feature type="transmembrane region" description="Helical" evidence="8">
    <location>
        <begin position="15"/>
        <end position="37"/>
    </location>
</feature>
<dbReference type="Pfam" id="PF01956">
    <property type="entry name" value="EMC3_TMCO1"/>
    <property type="match status" value="1"/>
</dbReference>
<dbReference type="PIRSF" id="PIRSF010045">
    <property type="entry name" value="DUF850_TM_euk"/>
    <property type="match status" value="1"/>
</dbReference>
<evidence type="ECO:0000256" key="3">
    <source>
        <dbReference type="ARBA" id="ARBA00020822"/>
    </source>
</evidence>
<keyword evidence="4 8" id="KW-0812">Transmembrane</keyword>
<dbReference type="AlphaFoldDB" id="A0A6A6W5B0"/>
<keyword evidence="6 8" id="KW-0472">Membrane</keyword>
<evidence type="ECO:0000256" key="1">
    <source>
        <dbReference type="ARBA" id="ARBA00004141"/>
    </source>
</evidence>
<comment type="similarity">
    <text evidence="2 7">Belongs to the EMC3 family.</text>
</comment>
<comment type="subcellular location">
    <subcellularLocation>
        <location evidence="1">Membrane</location>
        <topology evidence="1">Multi-pass membrane protein</topology>
    </subcellularLocation>
</comment>
<reference evidence="9" key="1">
    <citation type="journal article" date="2020" name="Stud. Mycol.">
        <title>101 Dothideomycetes genomes: a test case for predicting lifestyles and emergence of pathogens.</title>
        <authorList>
            <person name="Haridas S."/>
            <person name="Albert R."/>
            <person name="Binder M."/>
            <person name="Bloem J."/>
            <person name="Labutti K."/>
            <person name="Salamov A."/>
            <person name="Andreopoulos B."/>
            <person name="Baker S."/>
            <person name="Barry K."/>
            <person name="Bills G."/>
            <person name="Bluhm B."/>
            <person name="Cannon C."/>
            <person name="Castanera R."/>
            <person name="Culley D."/>
            <person name="Daum C."/>
            <person name="Ezra D."/>
            <person name="Gonzalez J."/>
            <person name="Henrissat B."/>
            <person name="Kuo A."/>
            <person name="Liang C."/>
            <person name="Lipzen A."/>
            <person name="Lutzoni F."/>
            <person name="Magnuson J."/>
            <person name="Mondo S."/>
            <person name="Nolan M."/>
            <person name="Ohm R."/>
            <person name="Pangilinan J."/>
            <person name="Park H.-J."/>
            <person name="Ramirez L."/>
            <person name="Alfaro M."/>
            <person name="Sun H."/>
            <person name="Tritt A."/>
            <person name="Yoshinaga Y."/>
            <person name="Zwiers L.-H."/>
            <person name="Turgeon B."/>
            <person name="Goodwin S."/>
            <person name="Spatafora J."/>
            <person name="Crous P."/>
            <person name="Grigoriev I."/>
        </authorList>
    </citation>
    <scope>NUCLEOTIDE SEQUENCE</scope>
    <source>
        <strain evidence="9">CBS 121739</strain>
    </source>
</reference>
<evidence type="ECO:0000256" key="7">
    <source>
        <dbReference type="PIRNR" id="PIRNR010045"/>
    </source>
</evidence>
<comment type="function">
    <text evidence="7">The EMC seems to be required for efficient folding of proteins in the endoplasmic reticulum (ER).</text>
</comment>
<dbReference type="Proteomes" id="UP000799437">
    <property type="component" value="Unassembled WGS sequence"/>
</dbReference>
<feature type="transmembrane region" description="Helical" evidence="8">
    <location>
        <begin position="179"/>
        <end position="197"/>
    </location>
</feature>
<dbReference type="PANTHER" id="PTHR13116">
    <property type="entry name" value="ER MEMBRANE PROTEIN COMPLEX SUBUNIT 3"/>
    <property type="match status" value="1"/>
</dbReference>
<evidence type="ECO:0000313" key="10">
    <source>
        <dbReference type="Proteomes" id="UP000799437"/>
    </source>
</evidence>
<dbReference type="GO" id="GO:0072546">
    <property type="term" value="C:EMC complex"/>
    <property type="evidence" value="ECO:0007669"/>
    <property type="project" value="TreeGrafter"/>
</dbReference>
<dbReference type="PANTHER" id="PTHR13116:SF5">
    <property type="entry name" value="ER MEMBRANE PROTEIN COMPLEX SUBUNIT 3"/>
    <property type="match status" value="1"/>
</dbReference>
<organism evidence="9 10">
    <name type="scientific">Pseudovirgaria hyperparasitica</name>
    <dbReference type="NCBI Taxonomy" id="470096"/>
    <lineage>
        <taxon>Eukaryota</taxon>
        <taxon>Fungi</taxon>
        <taxon>Dikarya</taxon>
        <taxon>Ascomycota</taxon>
        <taxon>Pezizomycotina</taxon>
        <taxon>Dothideomycetes</taxon>
        <taxon>Dothideomycetes incertae sedis</taxon>
        <taxon>Acrospermales</taxon>
        <taxon>Acrospermaceae</taxon>
        <taxon>Pseudovirgaria</taxon>
    </lineage>
</organism>
<dbReference type="EMBL" id="ML996575">
    <property type="protein sequence ID" value="KAF2756747.1"/>
    <property type="molecule type" value="Genomic_DNA"/>
</dbReference>
<dbReference type="GeneID" id="54486682"/>
<name>A0A6A6W5B0_9PEZI</name>
<dbReference type="SMART" id="SM01415">
    <property type="entry name" value="DUF106"/>
    <property type="match status" value="1"/>
</dbReference>
<evidence type="ECO:0000256" key="6">
    <source>
        <dbReference type="ARBA" id="ARBA00023136"/>
    </source>
</evidence>
<sequence>MGQPVVQTIQRDPALFYWILLPITVVMILTGILRHYATILLQSTPKKQPLPNVRQHRSLIRGVNLRQNGNQLSPSSFQNRRAQMVSDFKEGKFLADPEGRGKPRPNPMTDPAAMEGMMGMMKGQMTMMIPQTLIMGWINAFFSGFVIMKLPFPLTPQFKSMLQSGVGTRDLDVRWVSSLSWYFLTLFGLQPVYNFILGSNNSANQVTQQMAQMNPNPGAMGPDQDPDKLFLNEAENLEVMEHRWILDGVEDRILAQLA</sequence>